<feature type="transmembrane region" description="Helical" evidence="1">
    <location>
        <begin position="12"/>
        <end position="33"/>
    </location>
</feature>
<feature type="transmembrane region" description="Helical" evidence="1">
    <location>
        <begin position="216"/>
        <end position="237"/>
    </location>
</feature>
<feature type="transmembrane region" description="Helical" evidence="1">
    <location>
        <begin position="257"/>
        <end position="277"/>
    </location>
</feature>
<keyword evidence="1" id="KW-0812">Transmembrane</keyword>
<dbReference type="EMBL" id="PXYT01000024">
    <property type="protein sequence ID" value="PSR27772.1"/>
    <property type="molecule type" value="Genomic_DNA"/>
</dbReference>
<gene>
    <name evidence="2" type="ORF">C7B43_11290</name>
</gene>
<dbReference type="Proteomes" id="UP000242699">
    <property type="component" value="Unassembled WGS sequence"/>
</dbReference>
<accession>A0A2T2WZX1</accession>
<reference evidence="2 3" key="1">
    <citation type="journal article" date="2014" name="BMC Genomics">
        <title>Comparison of environmental and isolate Sulfobacillus genomes reveals diverse carbon, sulfur, nitrogen, and hydrogen metabolisms.</title>
        <authorList>
            <person name="Justice N.B."/>
            <person name="Norman A."/>
            <person name="Brown C.T."/>
            <person name="Singh A."/>
            <person name="Thomas B.C."/>
            <person name="Banfield J.F."/>
        </authorList>
    </citation>
    <scope>NUCLEOTIDE SEQUENCE [LARGE SCALE GENOMIC DNA]</scope>
    <source>
        <strain evidence="2">AMDSBA1</strain>
    </source>
</reference>
<protein>
    <recommendedName>
        <fullName evidence="4">Urease accessory protein UreH-like transmembrane domain-containing protein</fullName>
    </recommendedName>
</protein>
<evidence type="ECO:0000313" key="3">
    <source>
        <dbReference type="Proteomes" id="UP000242699"/>
    </source>
</evidence>
<name>A0A2T2WZX1_9FIRM</name>
<dbReference type="AlphaFoldDB" id="A0A2T2WZX1"/>
<sequence length="291" mass="31483">MLTFIILWNPHTGIPIAGIILTAFLLGMVHGVTPDEHTWPITFSYAIGAYSTRGGLLAGLSFSFAFTVQRAIASELAYLALAKWMENPRVDAVVYVVVGSAMFLAGWYIRSTGRVFHIHGMGAHHHETFQPMRNIPPWMAMGHGFLAGWGFGAFAIIIYTVLAPSMNNGWLGWVPGAFFGLGTMAIQASAGALFGRWMTRTHIPPELAKSVAKSTASATLLYGGVAFAIAGMLTLVFPGLEHLAWVSPIHVHNLHTIGIGFVLVAFTVLMVGIGSLIRSMRKAKHLTAKNR</sequence>
<proteinExistence type="predicted"/>
<comment type="caution">
    <text evidence="2">The sequence shown here is derived from an EMBL/GenBank/DDBJ whole genome shotgun (WGS) entry which is preliminary data.</text>
</comment>
<evidence type="ECO:0000256" key="1">
    <source>
        <dbReference type="SAM" id="Phobius"/>
    </source>
</evidence>
<evidence type="ECO:0000313" key="2">
    <source>
        <dbReference type="EMBL" id="PSR27772.1"/>
    </source>
</evidence>
<organism evidence="2 3">
    <name type="scientific">Sulfobacillus benefaciens</name>
    <dbReference type="NCBI Taxonomy" id="453960"/>
    <lineage>
        <taxon>Bacteria</taxon>
        <taxon>Bacillati</taxon>
        <taxon>Bacillota</taxon>
        <taxon>Clostridia</taxon>
        <taxon>Eubacteriales</taxon>
        <taxon>Clostridiales Family XVII. Incertae Sedis</taxon>
        <taxon>Sulfobacillus</taxon>
    </lineage>
</organism>
<evidence type="ECO:0008006" key="4">
    <source>
        <dbReference type="Google" id="ProtNLM"/>
    </source>
</evidence>
<keyword evidence="1" id="KW-0472">Membrane</keyword>
<feature type="transmembrane region" description="Helical" evidence="1">
    <location>
        <begin position="138"/>
        <end position="161"/>
    </location>
</feature>
<feature type="transmembrane region" description="Helical" evidence="1">
    <location>
        <begin position="92"/>
        <end position="109"/>
    </location>
</feature>
<feature type="transmembrane region" description="Helical" evidence="1">
    <location>
        <begin position="173"/>
        <end position="195"/>
    </location>
</feature>
<keyword evidence="1" id="KW-1133">Transmembrane helix</keyword>